<comment type="function">
    <text evidence="11">Phosphorylase is an important allosteric enzyme in carbohydrate metabolism. Enzymes from different sources differ in their regulatory mechanisms and in their natural substrates. However, all known phosphorylases share catalytic and structural properties.</text>
</comment>
<dbReference type="InterPro" id="IPR000811">
    <property type="entry name" value="Glyco_trans_35"/>
</dbReference>
<dbReference type="Gene3D" id="3.40.50.2000">
    <property type="entry name" value="Glycogen Phosphorylase B"/>
    <property type="match status" value="2"/>
</dbReference>
<evidence type="ECO:0000256" key="13">
    <source>
        <dbReference type="RuleBase" id="RU000587"/>
    </source>
</evidence>
<keyword evidence="8 13" id="KW-0808">Transferase</keyword>
<keyword evidence="5" id="KW-0963">Cytoplasm</keyword>
<protein>
    <recommendedName>
        <fullName evidence="13">Alpha-1,4 glucan phosphorylase</fullName>
        <ecNumber evidence="13">2.4.1.1</ecNumber>
    </recommendedName>
</protein>
<keyword evidence="6" id="KW-0021">Allosteric enzyme</keyword>
<organism evidence="14 15">
    <name type="scientific">[Clostridium] leptum</name>
    <dbReference type="NCBI Taxonomy" id="1535"/>
    <lineage>
        <taxon>Bacteria</taxon>
        <taxon>Bacillati</taxon>
        <taxon>Bacillota</taxon>
        <taxon>Clostridia</taxon>
        <taxon>Eubacteriales</taxon>
        <taxon>Oscillospiraceae</taxon>
        <taxon>Oscillospiraceae incertae sedis</taxon>
    </lineage>
</organism>
<name>A0A412AVC5_9FIRM</name>
<evidence type="ECO:0000256" key="8">
    <source>
        <dbReference type="ARBA" id="ARBA00022679"/>
    </source>
</evidence>
<dbReference type="GO" id="GO:0008184">
    <property type="term" value="F:glycogen phosphorylase activity"/>
    <property type="evidence" value="ECO:0007669"/>
    <property type="project" value="InterPro"/>
</dbReference>
<evidence type="ECO:0000256" key="11">
    <source>
        <dbReference type="ARBA" id="ARBA00025174"/>
    </source>
</evidence>
<evidence type="ECO:0000313" key="15">
    <source>
        <dbReference type="Proteomes" id="UP000284751"/>
    </source>
</evidence>
<dbReference type="PANTHER" id="PTHR11468">
    <property type="entry name" value="GLYCOGEN PHOSPHORYLASE"/>
    <property type="match status" value="1"/>
</dbReference>
<gene>
    <name evidence="14" type="ORF">DWY99_11040</name>
</gene>
<dbReference type="NCBIfam" id="TIGR02093">
    <property type="entry name" value="P_ylase"/>
    <property type="match status" value="1"/>
</dbReference>
<dbReference type="InterPro" id="IPR011833">
    <property type="entry name" value="Glycg_phsphrylas"/>
</dbReference>
<sequence>MTSETEKRNKMSQFQKDVISFLRLQYGKALAEADATEIYHSVSAAAMCQARKNWGRLEEGKKVCYFSAEFLVGRLVSSNLVNLGLADQTEELLRENGVDASVLEEIEDDALGNGGLGRLAACFLDSAATHGIAMNGYGIRYRYGLFRQSFENGFQKETADRWLRFGDPWSVRREDERVRVDFKGQSVWAVPYDYPVIGYGGRTVNTMRLWQAEPMEEFRFDLFNEQKYDKAYEERNRAEAISAVLYPNDDTDAGKRLRLKQQYFFSSASLRDLVKKYEGKYGGDFSHFSEEYAIQLNDTHPVVSIPELLRIFMEEKGMSFRQAFPIIRQTFAYTNHTVMAEALEKWSVKLFRSVIPQVYRYVMMLQRSLLKALEQKGITGQAQAPYLIMDGSLVHMARMAVYGSHAVNGVAQIHTEILKKSVLKEWYQLTPEKFQNKTNGITQRKWLLQCNPALSRFITERIGSSWITHLNQLKKMERFQNDPETLRRFGEIKRRNKQVLADYIEKVEGVTVSPDFLFDVQAKRLHEYKRQLLNAFSILDIYYGLKEGRIAGFTPTLFLFGAKAAPGYFRAKGIIKYISEIAKLIDGDPAVRGQMQVLFLTNYGVSYAEKLMPAAEISEQISTAGTEASGTSNMKFMLNGAVTLGTYDGANIEIVEQAGEDNNYIFGARIEEIEKIRESYDPVKLYQSNPRLRRAVDSLVDGTFSDGGTGMFRELYDALLKGASWHQPDHYFLLKDFDSYQETRLRANREYQNPELFYRKCYLNMANAGKFSSDRTIRQYYEEIWSNR</sequence>
<comment type="subcellular location">
    <subcellularLocation>
        <location evidence="3">Cytoplasm</location>
    </subcellularLocation>
</comment>
<reference evidence="14 15" key="1">
    <citation type="submission" date="2018-08" db="EMBL/GenBank/DDBJ databases">
        <title>A genome reference for cultivated species of the human gut microbiota.</title>
        <authorList>
            <person name="Zou Y."/>
            <person name="Xue W."/>
            <person name="Luo G."/>
        </authorList>
    </citation>
    <scope>NUCLEOTIDE SEQUENCE [LARGE SCALE GENOMIC DNA]</scope>
    <source>
        <strain evidence="14 15">AF28-26</strain>
    </source>
</reference>
<evidence type="ECO:0000256" key="10">
    <source>
        <dbReference type="ARBA" id="ARBA00023277"/>
    </source>
</evidence>
<dbReference type="GO" id="GO:0005980">
    <property type="term" value="P:glycogen catabolic process"/>
    <property type="evidence" value="ECO:0007669"/>
    <property type="project" value="TreeGrafter"/>
</dbReference>
<comment type="function">
    <text evidence="13">Allosteric enzyme that catalyzes the rate-limiting step in glycogen catabolism, the phosphorolytic cleavage of glycogen to produce glucose-1-phosphate, and plays a central role in maintaining cellular and organismal glucose homeostasis.</text>
</comment>
<dbReference type="EMBL" id="QRTC01000050">
    <property type="protein sequence ID" value="RGQ36866.1"/>
    <property type="molecule type" value="Genomic_DNA"/>
</dbReference>
<comment type="caution">
    <text evidence="14">The sequence shown here is derived from an EMBL/GenBank/DDBJ whole genome shotgun (WGS) entry which is preliminary data.</text>
</comment>
<keyword evidence="7 13" id="KW-0328">Glycosyltransferase</keyword>
<dbReference type="EC" id="2.4.1.1" evidence="13"/>
<proteinExistence type="inferred from homology"/>
<accession>A0A412AVC5</accession>
<evidence type="ECO:0000256" key="5">
    <source>
        <dbReference type="ARBA" id="ARBA00022490"/>
    </source>
</evidence>
<feature type="modified residue" description="N6-(pyridoxal phosphate)lysine" evidence="12">
    <location>
        <position position="635"/>
    </location>
</feature>
<dbReference type="Pfam" id="PF00343">
    <property type="entry name" value="Phosphorylase"/>
    <property type="match status" value="1"/>
</dbReference>
<dbReference type="PANTHER" id="PTHR11468:SF3">
    <property type="entry name" value="GLYCOGEN PHOSPHORYLASE, LIVER FORM"/>
    <property type="match status" value="1"/>
</dbReference>
<dbReference type="GO" id="GO:0030170">
    <property type="term" value="F:pyridoxal phosphate binding"/>
    <property type="evidence" value="ECO:0007669"/>
    <property type="project" value="InterPro"/>
</dbReference>
<evidence type="ECO:0000256" key="12">
    <source>
        <dbReference type="PIRSR" id="PIRSR000460-1"/>
    </source>
</evidence>
<evidence type="ECO:0000256" key="1">
    <source>
        <dbReference type="ARBA" id="ARBA00001275"/>
    </source>
</evidence>
<evidence type="ECO:0000256" key="6">
    <source>
        <dbReference type="ARBA" id="ARBA00022533"/>
    </source>
</evidence>
<dbReference type="CDD" id="cd04300">
    <property type="entry name" value="GT35_Glycogen_Phosphorylase"/>
    <property type="match status" value="1"/>
</dbReference>
<dbReference type="FunFam" id="3.40.50.2000:FF:000153">
    <property type="entry name" value="Alpha-1,4 glucan phosphorylase"/>
    <property type="match status" value="1"/>
</dbReference>
<evidence type="ECO:0000256" key="3">
    <source>
        <dbReference type="ARBA" id="ARBA00004496"/>
    </source>
</evidence>
<evidence type="ECO:0000313" key="14">
    <source>
        <dbReference type="EMBL" id="RGQ36866.1"/>
    </source>
</evidence>
<dbReference type="PROSITE" id="PS00102">
    <property type="entry name" value="PHOSPHORYLASE"/>
    <property type="match status" value="1"/>
</dbReference>
<comment type="similarity">
    <text evidence="4 13">Belongs to the glycogen phosphorylase family.</text>
</comment>
<evidence type="ECO:0000256" key="2">
    <source>
        <dbReference type="ARBA" id="ARBA00001933"/>
    </source>
</evidence>
<dbReference type="AlphaFoldDB" id="A0A412AVC5"/>
<comment type="catalytic activity">
    <reaction evidence="1 13">
        <text>[(1-&gt;4)-alpha-D-glucosyl](n) + phosphate = [(1-&gt;4)-alpha-D-glucosyl](n-1) + alpha-D-glucose 1-phosphate</text>
        <dbReference type="Rhea" id="RHEA:41732"/>
        <dbReference type="Rhea" id="RHEA-COMP:9584"/>
        <dbReference type="Rhea" id="RHEA-COMP:9586"/>
        <dbReference type="ChEBI" id="CHEBI:15444"/>
        <dbReference type="ChEBI" id="CHEBI:43474"/>
        <dbReference type="ChEBI" id="CHEBI:58601"/>
        <dbReference type="EC" id="2.4.1.1"/>
    </reaction>
</comment>
<evidence type="ECO:0000256" key="7">
    <source>
        <dbReference type="ARBA" id="ARBA00022676"/>
    </source>
</evidence>
<dbReference type="FunFam" id="3.40.50.2000:FF:000003">
    <property type="entry name" value="Alpha-1,4 glucan phosphorylase"/>
    <property type="match status" value="1"/>
</dbReference>
<evidence type="ECO:0000256" key="9">
    <source>
        <dbReference type="ARBA" id="ARBA00022898"/>
    </source>
</evidence>
<dbReference type="SUPFAM" id="SSF53756">
    <property type="entry name" value="UDP-Glycosyltransferase/glycogen phosphorylase"/>
    <property type="match status" value="1"/>
</dbReference>
<dbReference type="InterPro" id="IPR035090">
    <property type="entry name" value="Pyridoxal_P_attach_site"/>
</dbReference>
<dbReference type="PIRSF" id="PIRSF000460">
    <property type="entry name" value="Pprylas_GlgP"/>
    <property type="match status" value="1"/>
</dbReference>
<keyword evidence="9 12" id="KW-0663">Pyridoxal phosphate</keyword>
<evidence type="ECO:0000256" key="4">
    <source>
        <dbReference type="ARBA" id="ARBA00006047"/>
    </source>
</evidence>
<keyword evidence="10 13" id="KW-0119">Carbohydrate metabolism</keyword>
<dbReference type="GO" id="GO:0005737">
    <property type="term" value="C:cytoplasm"/>
    <property type="evidence" value="ECO:0007669"/>
    <property type="project" value="UniProtKB-SubCell"/>
</dbReference>
<comment type="cofactor">
    <cofactor evidence="2 13">
        <name>pyridoxal 5'-phosphate</name>
        <dbReference type="ChEBI" id="CHEBI:597326"/>
    </cofactor>
</comment>
<dbReference type="Proteomes" id="UP000284751">
    <property type="component" value="Unassembled WGS sequence"/>
</dbReference>